<evidence type="ECO:0008006" key="3">
    <source>
        <dbReference type="Google" id="ProtNLM"/>
    </source>
</evidence>
<dbReference type="EMBL" id="NRJH01000047">
    <property type="protein sequence ID" value="RIY32077.1"/>
    <property type="molecule type" value="Genomic_DNA"/>
</dbReference>
<sequence>MRKLLVIFIPLLLASCSFSPKYEYFDYLSKPINLVTSKSVEEVYVNGTVIDQLASYDVSEDQLASRLWQEFAMTYRMYSYQQVPGASMMAGYALLKQGDTEKAIEYFNKEKEDFPESTKFINLLLSTIKK</sequence>
<dbReference type="InterPro" id="IPR011990">
    <property type="entry name" value="TPR-like_helical_dom_sf"/>
</dbReference>
<name>A0A3A1Y7G6_9GAMM</name>
<dbReference type="PROSITE" id="PS51257">
    <property type="entry name" value="PROKAR_LIPOPROTEIN"/>
    <property type="match status" value="1"/>
</dbReference>
<dbReference type="RefSeq" id="WP_119497299.1">
    <property type="nucleotide sequence ID" value="NZ_NRJH01000047.1"/>
</dbReference>
<comment type="caution">
    <text evidence="1">The sequence shown here is derived from an EMBL/GenBank/DDBJ whole genome shotgun (WGS) entry which is preliminary data.</text>
</comment>
<proteinExistence type="predicted"/>
<keyword evidence="2" id="KW-1185">Reference proteome</keyword>
<dbReference type="Pfam" id="PF16068">
    <property type="entry name" value="DUF4810"/>
    <property type="match status" value="1"/>
</dbReference>
<dbReference type="Gene3D" id="1.25.40.10">
    <property type="entry name" value="Tetratricopeptide repeat domain"/>
    <property type="match status" value="1"/>
</dbReference>
<reference evidence="1 2" key="1">
    <citation type="submission" date="2017-08" db="EMBL/GenBank/DDBJ databases">
        <title>Reclassification of Bisgaard taxon 37 and 44.</title>
        <authorList>
            <person name="Christensen H."/>
        </authorList>
    </citation>
    <scope>NUCLEOTIDE SEQUENCE [LARGE SCALE GENOMIC DNA]</scope>
    <source>
        <strain evidence="1 2">B96_4</strain>
    </source>
</reference>
<protein>
    <recommendedName>
        <fullName evidence="3">Tetratricopeptide repeat protein</fullName>
    </recommendedName>
</protein>
<accession>A0A3A1Y7G6</accession>
<evidence type="ECO:0000313" key="1">
    <source>
        <dbReference type="EMBL" id="RIY32077.1"/>
    </source>
</evidence>
<gene>
    <name evidence="1" type="ORF">CJP74_05590</name>
</gene>
<dbReference type="OrthoDB" id="9800218at2"/>
<dbReference type="Proteomes" id="UP000266258">
    <property type="component" value="Unassembled WGS sequence"/>
</dbReference>
<dbReference type="AlphaFoldDB" id="A0A3A1Y7G6"/>
<organism evidence="1 2">
    <name type="scientific">Psittacicella melopsittaci</name>
    <dbReference type="NCBI Taxonomy" id="2028576"/>
    <lineage>
        <taxon>Bacteria</taxon>
        <taxon>Pseudomonadati</taxon>
        <taxon>Pseudomonadota</taxon>
        <taxon>Gammaproteobacteria</taxon>
        <taxon>Pasteurellales</taxon>
        <taxon>Psittacicellaceae</taxon>
        <taxon>Psittacicella</taxon>
    </lineage>
</organism>
<dbReference type="InterPro" id="IPR014508">
    <property type="entry name" value="UCP020555_TPR-like"/>
</dbReference>
<evidence type="ECO:0000313" key="2">
    <source>
        <dbReference type="Proteomes" id="UP000266258"/>
    </source>
</evidence>